<reference evidence="3" key="1">
    <citation type="journal article" date="2019" name="Int. J. Syst. Evol. Microbiol.">
        <title>The Global Catalogue of Microorganisms (GCM) 10K type strain sequencing project: providing services to taxonomists for standard genome sequencing and annotation.</title>
        <authorList>
            <consortium name="The Broad Institute Genomics Platform"/>
            <consortium name="The Broad Institute Genome Sequencing Center for Infectious Disease"/>
            <person name="Wu L."/>
            <person name="Ma J."/>
        </authorList>
    </citation>
    <scope>NUCLEOTIDE SEQUENCE [LARGE SCALE GENOMIC DNA]</scope>
    <source>
        <strain evidence="3">CECT 7184</strain>
    </source>
</reference>
<sequence length="91" mass="10492">MHHFTIPFLHILPNRLRVFCVGYSLSHLLYLPLTSFLSRLRPKKRFCVVKQFFLVFFGVKLSTITINCTFASLNEKNSTNIIPSYSALILG</sequence>
<keyword evidence="1" id="KW-0812">Transmembrane</keyword>
<dbReference type="Proteomes" id="UP001242368">
    <property type="component" value="Unassembled WGS sequence"/>
</dbReference>
<keyword evidence="1" id="KW-0472">Membrane</keyword>
<organism evidence="2 3">
    <name type="scientific">Paenimyroides ceti</name>
    <dbReference type="NCBI Taxonomy" id="395087"/>
    <lineage>
        <taxon>Bacteria</taxon>
        <taxon>Pseudomonadati</taxon>
        <taxon>Bacteroidota</taxon>
        <taxon>Flavobacteriia</taxon>
        <taxon>Flavobacteriales</taxon>
        <taxon>Flavobacteriaceae</taxon>
        <taxon>Paenimyroides</taxon>
    </lineage>
</organism>
<proteinExistence type="predicted"/>
<feature type="transmembrane region" description="Helical" evidence="1">
    <location>
        <begin position="16"/>
        <end position="40"/>
    </location>
</feature>
<comment type="caution">
    <text evidence="2">The sequence shown here is derived from an EMBL/GenBank/DDBJ whole genome shotgun (WGS) entry which is preliminary data.</text>
</comment>
<dbReference type="EMBL" id="JAUFQU010000001">
    <property type="protein sequence ID" value="MDN3706199.1"/>
    <property type="molecule type" value="Genomic_DNA"/>
</dbReference>
<evidence type="ECO:0000313" key="3">
    <source>
        <dbReference type="Proteomes" id="UP001242368"/>
    </source>
</evidence>
<gene>
    <name evidence="2" type="ORF">QW060_03560</name>
</gene>
<name>A0ABT8CPW4_9FLAO</name>
<evidence type="ECO:0000256" key="1">
    <source>
        <dbReference type="SAM" id="Phobius"/>
    </source>
</evidence>
<keyword evidence="3" id="KW-1185">Reference proteome</keyword>
<evidence type="ECO:0000313" key="2">
    <source>
        <dbReference type="EMBL" id="MDN3706199.1"/>
    </source>
</evidence>
<dbReference type="RefSeq" id="WP_290362320.1">
    <property type="nucleotide sequence ID" value="NZ_JAUFQU010000001.1"/>
</dbReference>
<keyword evidence="1" id="KW-1133">Transmembrane helix</keyword>
<accession>A0ABT8CPW4</accession>
<protein>
    <submittedName>
        <fullName evidence="2">Uncharacterized protein</fullName>
    </submittedName>
</protein>